<accession>A0A8S1NW00</accession>
<dbReference type="PROSITE" id="PS51195">
    <property type="entry name" value="Q_MOTIF"/>
    <property type="match status" value="1"/>
</dbReference>
<dbReference type="InterPro" id="IPR044773">
    <property type="entry name" value="DDX18/Has1_DEADc"/>
</dbReference>
<dbReference type="FunFam" id="3.40.50.300:FF:000379">
    <property type="entry name" value="RNA helicase"/>
    <property type="match status" value="1"/>
</dbReference>
<gene>
    <name evidence="14" type="ORF">PPRIM_AZ9-3.1.T0990168</name>
</gene>
<evidence type="ECO:0000313" key="14">
    <source>
        <dbReference type="EMBL" id="CAD8095820.1"/>
    </source>
</evidence>
<dbReference type="SMART" id="SM00487">
    <property type="entry name" value="DEXDc"/>
    <property type="match status" value="1"/>
</dbReference>
<evidence type="ECO:0000256" key="5">
    <source>
        <dbReference type="ARBA" id="ARBA00022884"/>
    </source>
</evidence>
<keyword evidence="15" id="KW-1185">Reference proteome</keyword>
<sequence>MIINQGTKKVQTINKKIQKKQLVKETKKVELENDDQQVLQEQSESEEKVRISNIDQLEEQPEQNKNMNTAILSDKKFTDFILCEPTKKALEKMNFAKMTHIQARAIPHLLKGRDVLGAAKTGSGKTLAFLVPALELLYKNQFQQKNGTGIIVLTPTRELAQQIFDVAKDLLFYHQKTLGLLIGGANRKEEAIRLQKGVNILIATPGRLLDHLQNTKGFIYHNLQCLIIDEADQLLKIGYEEEMNEILKLLPSERQTVLFSATQTKKVDDLARLSLNQPIYIGVDDIAQEATVNGLEQGYVIVQADKKFLLLFTFLQLNSDKKIMVFMSSCNSVKFHAELLNFVDMPVLDIHGKQKQSKRTNTYYEFCNAKKGVLVCTDVAARGLDIPEVHWIIQYDPPDDTKEYIHRVGRTCRGLNSSGKALIFLLPEEKGYLAHLKLAKVVMNEFEFPSEKLANIQDQFEKLIEKNYFLNKSAFEAYRSYLHSYQSHSLKDVYDVNNLDLVKVSKSFGFKCPPRVSLNIKIASSTKRKQKVQSFMNKKKPGQWNKNQQSDGRQFMR</sequence>
<evidence type="ECO:0000256" key="1">
    <source>
        <dbReference type="ARBA" id="ARBA00022741"/>
    </source>
</evidence>
<keyword evidence="3 9" id="KW-0347">Helicase</keyword>
<feature type="region of interest" description="Disordered" evidence="10">
    <location>
        <begin position="533"/>
        <end position="557"/>
    </location>
</feature>
<dbReference type="Pfam" id="PF00270">
    <property type="entry name" value="DEAD"/>
    <property type="match status" value="1"/>
</dbReference>
<organism evidence="14 15">
    <name type="scientific">Paramecium primaurelia</name>
    <dbReference type="NCBI Taxonomy" id="5886"/>
    <lineage>
        <taxon>Eukaryota</taxon>
        <taxon>Sar</taxon>
        <taxon>Alveolata</taxon>
        <taxon>Ciliophora</taxon>
        <taxon>Intramacronucleata</taxon>
        <taxon>Oligohymenophorea</taxon>
        <taxon>Peniculida</taxon>
        <taxon>Parameciidae</taxon>
        <taxon>Paramecium</taxon>
    </lineage>
</organism>
<evidence type="ECO:0000256" key="4">
    <source>
        <dbReference type="ARBA" id="ARBA00022840"/>
    </source>
</evidence>
<evidence type="ECO:0000259" key="13">
    <source>
        <dbReference type="PROSITE" id="PS51195"/>
    </source>
</evidence>
<dbReference type="InterPro" id="IPR001650">
    <property type="entry name" value="Helicase_C-like"/>
</dbReference>
<dbReference type="PROSITE" id="PS51194">
    <property type="entry name" value="HELICASE_CTER"/>
    <property type="match status" value="1"/>
</dbReference>
<comment type="caution">
    <text evidence="14">The sequence shown here is derived from an EMBL/GenBank/DDBJ whole genome shotgun (WGS) entry which is preliminary data.</text>
</comment>
<dbReference type="EMBL" id="CAJJDM010000102">
    <property type="protein sequence ID" value="CAD8095820.1"/>
    <property type="molecule type" value="Genomic_DNA"/>
</dbReference>
<evidence type="ECO:0000259" key="12">
    <source>
        <dbReference type="PROSITE" id="PS51194"/>
    </source>
</evidence>
<feature type="domain" description="Helicase C-terminal" evidence="12">
    <location>
        <begin position="294"/>
        <end position="464"/>
    </location>
</feature>
<keyword evidence="1 9" id="KW-0547">Nucleotide-binding</keyword>
<feature type="compositionally biased region" description="Polar residues" evidence="10">
    <location>
        <begin position="544"/>
        <end position="557"/>
    </location>
</feature>
<comment type="similarity">
    <text evidence="6">Belongs to the DEAD box helicase family. DDX18/HAS1 subfamily.</text>
</comment>
<dbReference type="InterPro" id="IPR014001">
    <property type="entry name" value="Helicase_ATP-bd"/>
</dbReference>
<keyword evidence="5 9" id="KW-0694">RNA-binding</keyword>
<dbReference type="Pfam" id="PF13959">
    <property type="entry name" value="CTE_SPB4"/>
    <property type="match status" value="1"/>
</dbReference>
<evidence type="ECO:0000256" key="9">
    <source>
        <dbReference type="RuleBase" id="RU365068"/>
    </source>
</evidence>
<evidence type="ECO:0000259" key="11">
    <source>
        <dbReference type="PROSITE" id="PS51192"/>
    </source>
</evidence>
<comment type="catalytic activity">
    <reaction evidence="7 9">
        <text>ATP + H2O = ADP + phosphate + H(+)</text>
        <dbReference type="Rhea" id="RHEA:13065"/>
        <dbReference type="ChEBI" id="CHEBI:15377"/>
        <dbReference type="ChEBI" id="CHEBI:15378"/>
        <dbReference type="ChEBI" id="CHEBI:30616"/>
        <dbReference type="ChEBI" id="CHEBI:43474"/>
        <dbReference type="ChEBI" id="CHEBI:456216"/>
        <dbReference type="EC" id="3.6.4.13"/>
    </reaction>
</comment>
<keyword evidence="4 9" id="KW-0067">ATP-binding</keyword>
<feature type="short sequence motif" description="Q motif" evidence="8">
    <location>
        <begin position="75"/>
        <end position="103"/>
    </location>
</feature>
<evidence type="ECO:0000256" key="10">
    <source>
        <dbReference type="SAM" id="MobiDB-lite"/>
    </source>
</evidence>
<name>A0A8S1NW00_PARPR</name>
<dbReference type="InterPro" id="IPR025313">
    <property type="entry name" value="SPB4-like_CTE"/>
</dbReference>
<dbReference type="SMART" id="SM00490">
    <property type="entry name" value="HELICc"/>
    <property type="match status" value="1"/>
</dbReference>
<protein>
    <recommendedName>
        <fullName evidence="9">ATP-dependent RNA helicase</fullName>
        <ecNumber evidence="9">3.6.4.13</ecNumber>
    </recommendedName>
</protein>
<evidence type="ECO:0000256" key="8">
    <source>
        <dbReference type="PROSITE-ProRule" id="PRU00552"/>
    </source>
</evidence>
<evidence type="ECO:0000256" key="6">
    <source>
        <dbReference type="ARBA" id="ARBA00024357"/>
    </source>
</evidence>
<feature type="domain" description="Helicase ATP-binding" evidence="11">
    <location>
        <begin position="106"/>
        <end position="281"/>
    </location>
</feature>
<comment type="function">
    <text evidence="9">RNA helicase.</text>
</comment>
<evidence type="ECO:0000313" key="15">
    <source>
        <dbReference type="Proteomes" id="UP000688137"/>
    </source>
</evidence>
<reference evidence="14" key="1">
    <citation type="submission" date="2021-01" db="EMBL/GenBank/DDBJ databases">
        <authorList>
            <consortium name="Genoscope - CEA"/>
            <person name="William W."/>
        </authorList>
    </citation>
    <scope>NUCLEOTIDE SEQUENCE</scope>
</reference>
<dbReference type="GO" id="GO:0003723">
    <property type="term" value="F:RNA binding"/>
    <property type="evidence" value="ECO:0007669"/>
    <property type="project" value="UniProtKB-UniRule"/>
</dbReference>
<dbReference type="Proteomes" id="UP000688137">
    <property type="component" value="Unassembled WGS sequence"/>
</dbReference>
<dbReference type="PANTHER" id="PTHR24031">
    <property type="entry name" value="RNA HELICASE"/>
    <property type="match status" value="1"/>
</dbReference>
<dbReference type="PROSITE" id="PS51192">
    <property type="entry name" value="HELICASE_ATP_BIND_1"/>
    <property type="match status" value="1"/>
</dbReference>
<dbReference type="AlphaFoldDB" id="A0A8S1NW00"/>
<evidence type="ECO:0000256" key="7">
    <source>
        <dbReference type="ARBA" id="ARBA00047984"/>
    </source>
</evidence>
<dbReference type="Pfam" id="PF00271">
    <property type="entry name" value="Helicase_C"/>
    <property type="match status" value="1"/>
</dbReference>
<evidence type="ECO:0000256" key="3">
    <source>
        <dbReference type="ARBA" id="ARBA00022806"/>
    </source>
</evidence>
<keyword evidence="2 9" id="KW-0378">Hydrolase</keyword>
<comment type="domain">
    <text evidence="9">The Q motif is unique to and characteristic of the DEAD box family of RNA helicases and controls ATP binding and hydrolysis.</text>
</comment>
<dbReference type="GO" id="GO:0003724">
    <property type="term" value="F:RNA helicase activity"/>
    <property type="evidence" value="ECO:0007669"/>
    <property type="project" value="UniProtKB-EC"/>
</dbReference>
<dbReference type="GO" id="GO:0005524">
    <property type="term" value="F:ATP binding"/>
    <property type="evidence" value="ECO:0007669"/>
    <property type="project" value="UniProtKB-UniRule"/>
</dbReference>
<evidence type="ECO:0000256" key="2">
    <source>
        <dbReference type="ARBA" id="ARBA00022801"/>
    </source>
</evidence>
<dbReference type="InterPro" id="IPR011545">
    <property type="entry name" value="DEAD/DEAH_box_helicase_dom"/>
</dbReference>
<feature type="domain" description="DEAD-box RNA helicase Q" evidence="13">
    <location>
        <begin position="75"/>
        <end position="103"/>
    </location>
</feature>
<dbReference type="EC" id="3.6.4.13" evidence="9"/>
<proteinExistence type="inferred from homology"/>
<dbReference type="CDD" id="cd17942">
    <property type="entry name" value="DEADc_DDX18"/>
    <property type="match status" value="1"/>
</dbReference>
<dbReference type="GO" id="GO:0016787">
    <property type="term" value="F:hydrolase activity"/>
    <property type="evidence" value="ECO:0007669"/>
    <property type="project" value="UniProtKB-KW"/>
</dbReference>
<dbReference type="InterPro" id="IPR014014">
    <property type="entry name" value="RNA_helicase_DEAD_Q_motif"/>
</dbReference>
<dbReference type="OMA" id="LMEFHSQ"/>
<dbReference type="CDD" id="cd18787">
    <property type="entry name" value="SF2_C_DEAD"/>
    <property type="match status" value="1"/>
</dbReference>
<dbReference type="SMART" id="SM01178">
    <property type="entry name" value="DUF4217"/>
    <property type="match status" value="1"/>
</dbReference>